<reference evidence="3 4" key="1">
    <citation type="submission" date="2019-06" db="EMBL/GenBank/DDBJ databases">
        <title>Sequencing the genomes of 1000 actinobacteria strains.</title>
        <authorList>
            <person name="Klenk H.-P."/>
        </authorList>
    </citation>
    <scope>NUCLEOTIDE SEQUENCE [LARGE SCALE GENOMIC DNA]</scope>
    <source>
        <strain evidence="3 4">DSM 19828</strain>
    </source>
</reference>
<keyword evidence="4" id="KW-1185">Reference proteome</keyword>
<dbReference type="InterPro" id="IPR007210">
    <property type="entry name" value="ABC_Gly_betaine_transp_sub-bd"/>
</dbReference>
<feature type="domain" description="ABC-type glycine betaine transport system substrate-binding" evidence="2">
    <location>
        <begin position="48"/>
        <end position="305"/>
    </location>
</feature>
<gene>
    <name evidence="3" type="ORF">FB459_0645</name>
</gene>
<keyword evidence="1" id="KW-0732">Signal</keyword>
<sequence>MTTRTFRRRAALSAALVLSLSGCGLSGDALDSGSGGGDCKVEKPKEAPIKVGSADFPESSLIAEVYAGALQAKGIRASTTDPIGAREAYLKALGDGSVQVVPEYTGSLLTFVDENSKEKDPQEVYAALLTSLPCNQLALQPSRAEDSNEMVVTKATADKWQLKTISDLAKHANEITIAAPSEFQGREQGLLGLKRTYNLTPKSFRPLASAAVVEALKNNQAQAGNIFSTDPSIKVNNFVVLQDDKKLFGADQVVPLVAKSAATPKMQVALNAVSAKLTTDKLAEMLKQVVVDKKSAKAVAKTFLQAEGLA</sequence>
<dbReference type="Gene3D" id="3.40.190.120">
    <property type="entry name" value="Osmoprotection protein (prox), domain 2"/>
    <property type="match status" value="1"/>
</dbReference>
<evidence type="ECO:0000259" key="2">
    <source>
        <dbReference type="Pfam" id="PF04069"/>
    </source>
</evidence>
<dbReference type="SUPFAM" id="SSF53850">
    <property type="entry name" value="Periplasmic binding protein-like II"/>
    <property type="match status" value="1"/>
</dbReference>
<feature type="signal peptide" evidence="1">
    <location>
        <begin position="1"/>
        <end position="26"/>
    </location>
</feature>
<dbReference type="Gene3D" id="3.40.190.10">
    <property type="entry name" value="Periplasmic binding protein-like II"/>
    <property type="match status" value="1"/>
</dbReference>
<dbReference type="AlphaFoldDB" id="A0A542ED33"/>
<comment type="caution">
    <text evidence="3">The sequence shown here is derived from an EMBL/GenBank/DDBJ whole genome shotgun (WGS) entry which is preliminary data.</text>
</comment>
<evidence type="ECO:0000256" key="1">
    <source>
        <dbReference type="SAM" id="SignalP"/>
    </source>
</evidence>
<protein>
    <submittedName>
        <fullName evidence="3">Osmoprotectant transport system substrate-binding protein</fullName>
    </submittedName>
</protein>
<evidence type="ECO:0000313" key="4">
    <source>
        <dbReference type="Proteomes" id="UP000320806"/>
    </source>
</evidence>
<dbReference type="PROSITE" id="PS51257">
    <property type="entry name" value="PROKAR_LIPOPROTEIN"/>
    <property type="match status" value="1"/>
</dbReference>
<proteinExistence type="predicted"/>
<dbReference type="OrthoDB" id="9781705at2"/>
<dbReference type="GO" id="GO:0022857">
    <property type="term" value="F:transmembrane transporter activity"/>
    <property type="evidence" value="ECO:0007669"/>
    <property type="project" value="InterPro"/>
</dbReference>
<accession>A0A542ED33</accession>
<organism evidence="3 4">
    <name type="scientific">Yimella lutea</name>
    <dbReference type="NCBI Taxonomy" id="587872"/>
    <lineage>
        <taxon>Bacteria</taxon>
        <taxon>Bacillati</taxon>
        <taxon>Actinomycetota</taxon>
        <taxon>Actinomycetes</taxon>
        <taxon>Micrococcales</taxon>
        <taxon>Dermacoccaceae</taxon>
        <taxon>Yimella</taxon>
    </lineage>
</organism>
<dbReference type="RefSeq" id="WP_141927430.1">
    <property type="nucleotide sequence ID" value="NZ_BAABCI010000015.1"/>
</dbReference>
<name>A0A542ED33_9MICO</name>
<dbReference type="GO" id="GO:0043190">
    <property type="term" value="C:ATP-binding cassette (ABC) transporter complex"/>
    <property type="evidence" value="ECO:0007669"/>
    <property type="project" value="InterPro"/>
</dbReference>
<dbReference type="Pfam" id="PF04069">
    <property type="entry name" value="OpuAC"/>
    <property type="match status" value="1"/>
</dbReference>
<feature type="chain" id="PRO_5038909102" evidence="1">
    <location>
        <begin position="27"/>
        <end position="310"/>
    </location>
</feature>
<dbReference type="Proteomes" id="UP000320806">
    <property type="component" value="Unassembled WGS sequence"/>
</dbReference>
<dbReference type="CDD" id="cd13606">
    <property type="entry name" value="PBP2_ProX_like"/>
    <property type="match status" value="1"/>
</dbReference>
<evidence type="ECO:0000313" key="3">
    <source>
        <dbReference type="EMBL" id="TQJ13243.1"/>
    </source>
</evidence>
<dbReference type="EMBL" id="VFMO01000001">
    <property type="protein sequence ID" value="TQJ13243.1"/>
    <property type="molecule type" value="Genomic_DNA"/>
</dbReference>